<gene>
    <name evidence="1" type="ORF">U0070_009111</name>
</gene>
<organism evidence="1 2">
    <name type="scientific">Myodes glareolus</name>
    <name type="common">Bank vole</name>
    <name type="synonym">Clethrionomys glareolus</name>
    <dbReference type="NCBI Taxonomy" id="447135"/>
    <lineage>
        <taxon>Eukaryota</taxon>
        <taxon>Metazoa</taxon>
        <taxon>Chordata</taxon>
        <taxon>Craniata</taxon>
        <taxon>Vertebrata</taxon>
        <taxon>Euteleostomi</taxon>
        <taxon>Mammalia</taxon>
        <taxon>Eutheria</taxon>
        <taxon>Euarchontoglires</taxon>
        <taxon>Glires</taxon>
        <taxon>Rodentia</taxon>
        <taxon>Myomorpha</taxon>
        <taxon>Muroidea</taxon>
        <taxon>Cricetidae</taxon>
        <taxon>Arvicolinae</taxon>
        <taxon>Myodes</taxon>
    </lineage>
</organism>
<name>A0AAW0HV44_MYOGA</name>
<dbReference type="EMBL" id="JBBHLL010000323">
    <property type="protein sequence ID" value="KAK7805897.1"/>
    <property type="molecule type" value="Genomic_DNA"/>
</dbReference>
<evidence type="ECO:0000313" key="1">
    <source>
        <dbReference type="EMBL" id="KAK7805897.1"/>
    </source>
</evidence>
<protein>
    <submittedName>
        <fullName evidence="1">Uncharacterized protein</fullName>
    </submittedName>
</protein>
<reference evidence="1 2" key="1">
    <citation type="journal article" date="2023" name="bioRxiv">
        <title>Conserved and derived expression patterns and positive selection on dental genes reveal complex evolutionary context of ever-growing rodent molars.</title>
        <authorList>
            <person name="Calamari Z.T."/>
            <person name="Song A."/>
            <person name="Cohen E."/>
            <person name="Akter M."/>
            <person name="Roy R.D."/>
            <person name="Hallikas O."/>
            <person name="Christensen M.M."/>
            <person name="Li P."/>
            <person name="Marangoni P."/>
            <person name="Jernvall J."/>
            <person name="Klein O.D."/>
        </authorList>
    </citation>
    <scope>NUCLEOTIDE SEQUENCE [LARGE SCALE GENOMIC DNA]</scope>
    <source>
        <strain evidence="1">V071</strain>
    </source>
</reference>
<evidence type="ECO:0000313" key="2">
    <source>
        <dbReference type="Proteomes" id="UP001488838"/>
    </source>
</evidence>
<sequence length="47" mass="5227">MMPRAPTLSSVLAELVKGRRQVLTLRWPLPLQVEVPGYVVPQEKGEG</sequence>
<keyword evidence="2" id="KW-1185">Reference proteome</keyword>
<proteinExistence type="predicted"/>
<accession>A0AAW0HV44</accession>
<dbReference type="Proteomes" id="UP001488838">
    <property type="component" value="Unassembled WGS sequence"/>
</dbReference>
<comment type="caution">
    <text evidence="1">The sequence shown here is derived from an EMBL/GenBank/DDBJ whole genome shotgun (WGS) entry which is preliminary data.</text>
</comment>
<dbReference type="AlphaFoldDB" id="A0AAW0HV44"/>
<feature type="non-terminal residue" evidence="1">
    <location>
        <position position="47"/>
    </location>
</feature>